<reference evidence="1" key="1">
    <citation type="journal article" date="2014" name="Front. Microbiol.">
        <title>High frequency of phylogenetically diverse reductive dehalogenase-homologous genes in deep subseafloor sedimentary metagenomes.</title>
        <authorList>
            <person name="Kawai M."/>
            <person name="Futagami T."/>
            <person name="Toyoda A."/>
            <person name="Takaki Y."/>
            <person name="Nishi S."/>
            <person name="Hori S."/>
            <person name="Arai W."/>
            <person name="Tsubouchi T."/>
            <person name="Morono Y."/>
            <person name="Uchiyama I."/>
            <person name="Ito T."/>
            <person name="Fujiyama A."/>
            <person name="Inagaki F."/>
            <person name="Takami H."/>
        </authorList>
    </citation>
    <scope>NUCLEOTIDE SEQUENCE</scope>
    <source>
        <strain evidence="1">Expedition CK06-06</strain>
    </source>
</reference>
<comment type="caution">
    <text evidence="1">The sequence shown here is derived from an EMBL/GenBank/DDBJ whole genome shotgun (WGS) entry which is preliminary data.</text>
</comment>
<evidence type="ECO:0008006" key="2">
    <source>
        <dbReference type="Google" id="ProtNLM"/>
    </source>
</evidence>
<accession>X1KE14</accession>
<sequence length="52" mass="5895">DVVLDKEVTILNDPEHLIVKISLRPRVEEVVEEEVAEAPEAVPLTEEESEEK</sequence>
<gene>
    <name evidence="1" type="ORF">S06H3_11998</name>
</gene>
<organism evidence="1">
    <name type="scientific">marine sediment metagenome</name>
    <dbReference type="NCBI Taxonomy" id="412755"/>
    <lineage>
        <taxon>unclassified sequences</taxon>
        <taxon>metagenomes</taxon>
        <taxon>ecological metagenomes</taxon>
    </lineage>
</organism>
<dbReference type="EMBL" id="BARV01005897">
    <property type="protein sequence ID" value="GAI04888.1"/>
    <property type="molecule type" value="Genomic_DNA"/>
</dbReference>
<protein>
    <recommendedName>
        <fullName evidence="2">Ribosomal protein L25 beta domain-containing protein</fullName>
    </recommendedName>
</protein>
<proteinExistence type="predicted"/>
<feature type="non-terminal residue" evidence="1">
    <location>
        <position position="1"/>
    </location>
</feature>
<dbReference type="AlphaFoldDB" id="X1KE14"/>
<evidence type="ECO:0000313" key="1">
    <source>
        <dbReference type="EMBL" id="GAI04888.1"/>
    </source>
</evidence>
<name>X1KE14_9ZZZZ</name>